<dbReference type="Proteomes" id="UP000293874">
    <property type="component" value="Unassembled WGS sequence"/>
</dbReference>
<name>A0A4Q7MLF6_9BACT</name>
<organism evidence="3 4">
    <name type="scientific">Pseudobacter ginsenosidimutans</name>
    <dbReference type="NCBI Taxonomy" id="661488"/>
    <lineage>
        <taxon>Bacteria</taxon>
        <taxon>Pseudomonadati</taxon>
        <taxon>Bacteroidota</taxon>
        <taxon>Chitinophagia</taxon>
        <taxon>Chitinophagales</taxon>
        <taxon>Chitinophagaceae</taxon>
        <taxon>Pseudobacter</taxon>
    </lineage>
</organism>
<dbReference type="EMBL" id="SGXA01000003">
    <property type="protein sequence ID" value="RZS69146.1"/>
    <property type="molecule type" value="Genomic_DNA"/>
</dbReference>
<keyword evidence="4" id="KW-1185">Reference proteome</keyword>
<dbReference type="Gene3D" id="3.40.30.10">
    <property type="entry name" value="Glutaredoxin"/>
    <property type="match status" value="1"/>
</dbReference>
<gene>
    <name evidence="3" type="ORF">EV199_4972</name>
</gene>
<dbReference type="Pfam" id="PF00578">
    <property type="entry name" value="AhpC-TSA"/>
    <property type="match status" value="1"/>
</dbReference>
<protein>
    <submittedName>
        <fullName evidence="3">AhpC/TSA family protein</fullName>
    </submittedName>
</protein>
<evidence type="ECO:0000313" key="4">
    <source>
        <dbReference type="Proteomes" id="UP000293874"/>
    </source>
</evidence>
<dbReference type="SUPFAM" id="SSF52833">
    <property type="entry name" value="Thioredoxin-like"/>
    <property type="match status" value="1"/>
</dbReference>
<accession>A0A4Q7MLF6</accession>
<feature type="chain" id="PRO_5020744186" evidence="1">
    <location>
        <begin position="25"/>
        <end position="210"/>
    </location>
</feature>
<reference evidence="3 4" key="1">
    <citation type="submission" date="2019-02" db="EMBL/GenBank/DDBJ databases">
        <title>Genomic Encyclopedia of Type Strains, Phase IV (KMG-IV): sequencing the most valuable type-strain genomes for metagenomic binning, comparative biology and taxonomic classification.</title>
        <authorList>
            <person name="Goeker M."/>
        </authorList>
    </citation>
    <scope>NUCLEOTIDE SEQUENCE [LARGE SCALE GENOMIC DNA]</scope>
    <source>
        <strain evidence="3 4">DSM 18116</strain>
    </source>
</reference>
<dbReference type="GO" id="GO:0016491">
    <property type="term" value="F:oxidoreductase activity"/>
    <property type="evidence" value="ECO:0007669"/>
    <property type="project" value="InterPro"/>
</dbReference>
<evidence type="ECO:0000313" key="3">
    <source>
        <dbReference type="EMBL" id="RZS69146.1"/>
    </source>
</evidence>
<evidence type="ECO:0000256" key="1">
    <source>
        <dbReference type="SAM" id="SignalP"/>
    </source>
</evidence>
<dbReference type="InterPro" id="IPR000866">
    <property type="entry name" value="AhpC/TSA"/>
</dbReference>
<dbReference type="GO" id="GO:0016209">
    <property type="term" value="F:antioxidant activity"/>
    <property type="evidence" value="ECO:0007669"/>
    <property type="project" value="InterPro"/>
</dbReference>
<feature type="signal peptide" evidence="1">
    <location>
        <begin position="1"/>
        <end position="24"/>
    </location>
</feature>
<dbReference type="InterPro" id="IPR036249">
    <property type="entry name" value="Thioredoxin-like_sf"/>
</dbReference>
<dbReference type="RefSeq" id="WP_130543509.1">
    <property type="nucleotide sequence ID" value="NZ_SGXA01000003.1"/>
</dbReference>
<evidence type="ECO:0000259" key="2">
    <source>
        <dbReference type="Pfam" id="PF00578"/>
    </source>
</evidence>
<keyword evidence="1" id="KW-0732">Signal</keyword>
<sequence length="210" mass="23983">MKYCSKVLALTACALLIFQSFAYAQQNNTESLLEDFISKKGLVIGDSLPPAFWDISLPLVHHPNKDSSVRLSDYSDRLLVLDFWAFYCTPCIASLDKWQQLEHVFENKVKVIGIYLFDAPKRAEPFAKKRNWDMAIAAGNKMDTLLNQLFYARGRYGQVWIKDGKLLAIPKNKIVNEALVGKVLAREPVEIEMEVSHTYFENSCDLLLMN</sequence>
<comment type="caution">
    <text evidence="3">The sequence shown here is derived from an EMBL/GenBank/DDBJ whole genome shotgun (WGS) entry which is preliminary data.</text>
</comment>
<proteinExistence type="predicted"/>
<dbReference type="AlphaFoldDB" id="A0A4Q7MLF6"/>
<feature type="domain" description="Alkyl hydroperoxide reductase subunit C/ Thiol specific antioxidant" evidence="2">
    <location>
        <begin position="64"/>
        <end position="140"/>
    </location>
</feature>